<feature type="domain" description="DUF676" evidence="3">
    <location>
        <begin position="191"/>
        <end position="249"/>
    </location>
</feature>
<feature type="compositionally biased region" description="Basic and acidic residues" evidence="2">
    <location>
        <begin position="89"/>
        <end position="105"/>
    </location>
</feature>
<dbReference type="OrthoDB" id="5592486at2759"/>
<organism evidence="4 5">
    <name type="scientific">Sparassis crispa</name>
    <dbReference type="NCBI Taxonomy" id="139825"/>
    <lineage>
        <taxon>Eukaryota</taxon>
        <taxon>Fungi</taxon>
        <taxon>Dikarya</taxon>
        <taxon>Basidiomycota</taxon>
        <taxon>Agaricomycotina</taxon>
        <taxon>Agaricomycetes</taxon>
        <taxon>Polyporales</taxon>
        <taxon>Sparassidaceae</taxon>
        <taxon>Sparassis</taxon>
    </lineage>
</organism>
<dbReference type="Pfam" id="PF05057">
    <property type="entry name" value="DUF676"/>
    <property type="match status" value="1"/>
</dbReference>
<feature type="compositionally biased region" description="Basic and acidic residues" evidence="2">
    <location>
        <begin position="557"/>
        <end position="571"/>
    </location>
</feature>
<evidence type="ECO:0000256" key="1">
    <source>
        <dbReference type="ARBA" id="ARBA00007920"/>
    </source>
</evidence>
<dbReference type="EMBL" id="BFAD01000007">
    <property type="protein sequence ID" value="GBE85094.1"/>
    <property type="molecule type" value="Genomic_DNA"/>
</dbReference>
<dbReference type="GeneID" id="38782011"/>
<feature type="region of interest" description="Disordered" evidence="2">
    <location>
        <begin position="482"/>
        <end position="512"/>
    </location>
</feature>
<dbReference type="Gene3D" id="3.40.50.1820">
    <property type="entry name" value="alpha/beta hydrolase"/>
    <property type="match status" value="1"/>
</dbReference>
<comment type="similarity">
    <text evidence="1">Belongs to the putative lipase ROG1 family.</text>
</comment>
<feature type="compositionally biased region" description="Basic and acidic residues" evidence="2">
    <location>
        <begin position="272"/>
        <end position="290"/>
    </location>
</feature>
<dbReference type="SUPFAM" id="SSF53474">
    <property type="entry name" value="alpha/beta-Hydrolases"/>
    <property type="match status" value="1"/>
</dbReference>
<dbReference type="InterPro" id="IPR029058">
    <property type="entry name" value="AB_hydrolase_fold"/>
</dbReference>
<evidence type="ECO:0000313" key="5">
    <source>
        <dbReference type="Proteomes" id="UP000287166"/>
    </source>
</evidence>
<evidence type="ECO:0000256" key="2">
    <source>
        <dbReference type="SAM" id="MobiDB-lite"/>
    </source>
</evidence>
<protein>
    <recommendedName>
        <fullName evidence="3">DUF676 domain-containing protein</fullName>
    </recommendedName>
</protein>
<dbReference type="InParanoid" id="A0A401GTN0"/>
<sequence length="594" mass="66726">MHTVWFPAPVALLFRRVVNVVFPLSISHHYFRRKLQLDGDTTPTSTADSRTKLWGAFPRPAWYSKDRGFVQATSLDDVQSRPTASVEPTSEHSLPDHHLPPKQPTDEIHRLIRSPVLYDPLRTPRYPIALCHGLYGFDVRGPSAFPILQMHYWTNVLNILRQKVGAEVIVTSVPSTGSIESRAKSMDHFLREKAHGRGINFMAHSMGGLDCRHLITHIKPTAYTPLSLTSIATPHRGSPFMDWCEENTGIGRLRHRERALSAAHSSETNAFSEEKPPQDADVHRHDHDASASKPPSNSTKSSLLFASLPSSFTTLLLSVVDSPAYANLTSAYLDNVFNPATPDDPSVKYFSVAGRVTNLSIWHPLWLPKMVLDGFEEKERERLRDDPRWDRSDEWGNDALVTVQSARWGEFLGIMEGCDHWDVRGARGIDVDILSVPGLHIGKGGSKPKTEESARKHEEESWSVADWRKFVRMWKREEKEAAKDAAAGISQRTHEERRANRRKGGKAEADEVVKSSTDKVSAVFDWIIEQVPSKRSFSLLPSSGQESGDAPSSAAGKTDREKTEKQADRSDLATKMDLERFYIALCRKLYDEGL</sequence>
<proteinExistence type="inferred from homology"/>
<comment type="caution">
    <text evidence="4">The sequence shown here is derived from an EMBL/GenBank/DDBJ whole genome shotgun (WGS) entry which is preliminary data.</text>
</comment>
<accession>A0A401GTN0</accession>
<evidence type="ECO:0000313" key="4">
    <source>
        <dbReference type="EMBL" id="GBE85094.1"/>
    </source>
</evidence>
<reference evidence="4 5" key="1">
    <citation type="journal article" date="2018" name="Sci. Rep.">
        <title>Genome sequence of the cauliflower mushroom Sparassis crispa (Hanabiratake) and its association with beneficial usage.</title>
        <authorList>
            <person name="Kiyama R."/>
            <person name="Furutani Y."/>
            <person name="Kawaguchi K."/>
            <person name="Nakanishi T."/>
        </authorList>
    </citation>
    <scope>NUCLEOTIDE SEQUENCE [LARGE SCALE GENOMIC DNA]</scope>
</reference>
<feature type="compositionally biased region" description="Polar residues" evidence="2">
    <location>
        <begin position="537"/>
        <end position="546"/>
    </location>
</feature>
<dbReference type="InterPro" id="IPR007751">
    <property type="entry name" value="DUF676_lipase-like"/>
</dbReference>
<feature type="region of interest" description="Disordered" evidence="2">
    <location>
        <begin position="537"/>
        <end position="571"/>
    </location>
</feature>
<dbReference type="STRING" id="139825.A0A401GTN0"/>
<feature type="region of interest" description="Disordered" evidence="2">
    <location>
        <begin position="258"/>
        <end position="300"/>
    </location>
</feature>
<keyword evidence="5" id="KW-1185">Reference proteome</keyword>
<dbReference type="AlphaFoldDB" id="A0A401GTN0"/>
<feature type="region of interest" description="Disordered" evidence="2">
    <location>
        <begin position="74"/>
        <end position="105"/>
    </location>
</feature>
<dbReference type="Proteomes" id="UP000287166">
    <property type="component" value="Unassembled WGS sequence"/>
</dbReference>
<evidence type="ECO:0000259" key="3">
    <source>
        <dbReference type="Pfam" id="PF05057"/>
    </source>
</evidence>
<name>A0A401GTN0_9APHY</name>
<dbReference type="PANTHER" id="PTHR11440">
    <property type="entry name" value="LECITHIN-CHOLESTEROL ACYLTRANSFERASE-RELATED"/>
    <property type="match status" value="1"/>
</dbReference>
<dbReference type="RefSeq" id="XP_027616007.1">
    <property type="nucleotide sequence ID" value="XM_027760206.1"/>
</dbReference>
<feature type="compositionally biased region" description="Polar residues" evidence="2">
    <location>
        <begin position="74"/>
        <end position="88"/>
    </location>
</feature>
<gene>
    <name evidence="4" type="ORF">SCP_0702800</name>
</gene>